<keyword evidence="2" id="KW-0808">Transferase</keyword>
<accession>A0A060C4Z7</accession>
<sequence>MVGGLYEHDWFMVASDFDSYADAQRRVDATWRDQAAWNAMAIRNTARMGWFSSDRTIREYAHDIWKVPA</sequence>
<dbReference type="AlphaFoldDB" id="A0A060C4Z7"/>
<evidence type="ECO:0000256" key="2">
    <source>
        <dbReference type="RuleBase" id="RU000587"/>
    </source>
</evidence>
<keyword evidence="2" id="KW-0328">Glycosyltransferase</keyword>
<dbReference type="GO" id="GO:0005737">
    <property type="term" value="C:cytoplasm"/>
    <property type="evidence" value="ECO:0007669"/>
    <property type="project" value="TreeGrafter"/>
</dbReference>
<keyword evidence="2" id="KW-0663">Pyridoxal phosphate</keyword>
<organism evidence="3">
    <name type="scientific">uncultured Sphingobium sp</name>
    <dbReference type="NCBI Taxonomy" id="316087"/>
    <lineage>
        <taxon>Bacteria</taxon>
        <taxon>Pseudomonadati</taxon>
        <taxon>Pseudomonadota</taxon>
        <taxon>Alphaproteobacteria</taxon>
        <taxon>Sphingomonadales</taxon>
        <taxon>Sphingomonadaceae</taxon>
        <taxon>Sphingobium</taxon>
        <taxon>environmental samples</taxon>
    </lineage>
</organism>
<dbReference type="Pfam" id="PF00343">
    <property type="entry name" value="Phosphorylase"/>
    <property type="match status" value="1"/>
</dbReference>
<dbReference type="EC" id="2.4.1.1" evidence="2"/>
<comment type="similarity">
    <text evidence="1 2">Belongs to the glycogen phosphorylase family.</text>
</comment>
<dbReference type="GO" id="GO:0008184">
    <property type="term" value="F:glycogen phosphorylase activity"/>
    <property type="evidence" value="ECO:0007669"/>
    <property type="project" value="InterPro"/>
</dbReference>
<dbReference type="Gene3D" id="3.40.50.2000">
    <property type="entry name" value="Glycogen Phosphorylase B"/>
    <property type="match status" value="2"/>
</dbReference>
<evidence type="ECO:0000313" key="3">
    <source>
        <dbReference type="EMBL" id="AIA88105.1"/>
    </source>
</evidence>
<reference evidence="3" key="1">
    <citation type="journal article" date="2013" name="Environ. Microbiol.">
        <title>Seasonally variable intestinal metagenomes of the red palm weevil (Rhynchophorus ferrugineus).</title>
        <authorList>
            <person name="Jia S."/>
            <person name="Zhang X."/>
            <person name="Zhang G."/>
            <person name="Yin A."/>
            <person name="Zhang S."/>
            <person name="Li F."/>
            <person name="Wang L."/>
            <person name="Zhao D."/>
            <person name="Yun Q."/>
            <person name="Tala"/>
            <person name="Wang J."/>
            <person name="Sun G."/>
            <person name="Baabdullah M."/>
            <person name="Yu X."/>
            <person name="Hu S."/>
            <person name="Al-Mssallem I.S."/>
            <person name="Yu J."/>
        </authorList>
    </citation>
    <scope>NUCLEOTIDE SEQUENCE</scope>
</reference>
<dbReference type="PANTHER" id="PTHR11468:SF3">
    <property type="entry name" value="GLYCOGEN PHOSPHORYLASE, LIVER FORM"/>
    <property type="match status" value="1"/>
</dbReference>
<dbReference type="GO" id="GO:0030170">
    <property type="term" value="F:pyridoxal phosphate binding"/>
    <property type="evidence" value="ECO:0007669"/>
    <property type="project" value="TreeGrafter"/>
</dbReference>
<proteinExistence type="inferred from homology"/>
<dbReference type="InterPro" id="IPR000811">
    <property type="entry name" value="Glyco_trans_35"/>
</dbReference>
<name>A0A060C4Z7_9SPHN</name>
<comment type="catalytic activity">
    <reaction evidence="2">
        <text>[(1-&gt;4)-alpha-D-glucosyl](n) + phosphate = [(1-&gt;4)-alpha-D-glucosyl](n-1) + alpha-D-glucose 1-phosphate</text>
        <dbReference type="Rhea" id="RHEA:41732"/>
        <dbReference type="Rhea" id="RHEA-COMP:9584"/>
        <dbReference type="Rhea" id="RHEA-COMP:9586"/>
        <dbReference type="ChEBI" id="CHEBI:15444"/>
        <dbReference type="ChEBI" id="CHEBI:43474"/>
        <dbReference type="ChEBI" id="CHEBI:58601"/>
        <dbReference type="EC" id="2.4.1.1"/>
    </reaction>
</comment>
<dbReference type="SUPFAM" id="SSF53756">
    <property type="entry name" value="UDP-Glycosyltransferase/glycogen phosphorylase"/>
    <property type="match status" value="1"/>
</dbReference>
<comment type="cofactor">
    <cofactor evidence="2">
        <name>pyridoxal 5'-phosphate</name>
        <dbReference type="ChEBI" id="CHEBI:597326"/>
    </cofactor>
</comment>
<protein>
    <recommendedName>
        <fullName evidence="2">Alpha-1,4 glucan phosphorylase</fullName>
        <ecNumber evidence="2">2.4.1.1</ecNumber>
    </recommendedName>
</protein>
<comment type="function">
    <text evidence="2">Allosteric enzyme that catalyzes the rate-limiting step in glycogen catabolism, the phosphorolytic cleavage of glycogen to produce glucose-1-phosphate, and plays a central role in maintaining cellular and organismal glucose homeostasis.</text>
</comment>
<dbReference type="PANTHER" id="PTHR11468">
    <property type="entry name" value="GLYCOGEN PHOSPHORYLASE"/>
    <property type="match status" value="1"/>
</dbReference>
<dbReference type="GO" id="GO:0005980">
    <property type="term" value="P:glycogen catabolic process"/>
    <property type="evidence" value="ECO:0007669"/>
    <property type="project" value="TreeGrafter"/>
</dbReference>
<evidence type="ECO:0000256" key="1">
    <source>
        <dbReference type="ARBA" id="ARBA00006047"/>
    </source>
</evidence>
<dbReference type="EMBL" id="KF120826">
    <property type="protein sequence ID" value="AIA88105.1"/>
    <property type="molecule type" value="Genomic_DNA"/>
</dbReference>
<keyword evidence="2" id="KW-0119">Carbohydrate metabolism</keyword>